<comment type="similarity">
    <text evidence="1 7">Belongs to the ABC transporter superfamily. ABCF family. Translational throttle EttA subfamily.</text>
</comment>
<comment type="subunit">
    <text evidence="7">Monomer. Probably contacts ribosomal proteins L1, L5, L33 and S7, the 16S and 23S rRNA and the P-site containing tRNA(fMet).</text>
</comment>
<comment type="subcellular location">
    <subcellularLocation>
        <location evidence="7">Cytoplasm</location>
    </subcellularLocation>
    <text evidence="7">Associates with ribosomes and polysomes.</text>
</comment>
<evidence type="ECO:0000256" key="7">
    <source>
        <dbReference type="HAMAP-Rule" id="MF_00847"/>
    </source>
</evidence>
<dbReference type="InterPro" id="IPR032781">
    <property type="entry name" value="ABC_tran_Xtn"/>
</dbReference>
<keyword evidence="3 7" id="KW-0699">rRNA-binding</keyword>
<evidence type="ECO:0000256" key="4">
    <source>
        <dbReference type="ARBA" id="ARBA00022741"/>
    </source>
</evidence>
<dbReference type="HAMAP" id="MF_00847">
    <property type="entry name" value="EttA"/>
    <property type="match status" value="1"/>
</dbReference>
<dbReference type="PROSITE" id="PS00211">
    <property type="entry name" value="ABC_TRANSPORTER_1"/>
    <property type="match status" value="1"/>
</dbReference>
<comment type="domain">
    <text evidence="7">The arm domain is inserted in the first ABC transporter domain. Probably contacts ribosomal protein L1.</text>
</comment>
<evidence type="ECO:0000256" key="3">
    <source>
        <dbReference type="ARBA" id="ARBA00022730"/>
    </source>
</evidence>
<dbReference type="InterPro" id="IPR003593">
    <property type="entry name" value="AAA+_ATPase"/>
</dbReference>
<proteinExistence type="inferred from homology"/>
<dbReference type="InterPro" id="IPR003439">
    <property type="entry name" value="ABC_transporter-like_ATP-bd"/>
</dbReference>
<dbReference type="InterPro" id="IPR027417">
    <property type="entry name" value="P-loop_NTPase"/>
</dbReference>
<keyword evidence="5 7" id="KW-0067">ATP-binding</keyword>
<dbReference type="NCBIfam" id="TIGR03719">
    <property type="entry name" value="ABC_ABC_ChvD"/>
    <property type="match status" value="1"/>
</dbReference>
<dbReference type="InterPro" id="IPR017871">
    <property type="entry name" value="ABC_transporter-like_CS"/>
</dbReference>
<dbReference type="RefSeq" id="WP_062273979.1">
    <property type="nucleotide sequence ID" value="NZ_LSYU01000040.1"/>
</dbReference>
<evidence type="ECO:0000256" key="2">
    <source>
        <dbReference type="ARBA" id="ARBA00022555"/>
    </source>
</evidence>
<dbReference type="EMBL" id="LSYU01000040">
    <property type="protein sequence ID" value="KXX65079.1"/>
    <property type="molecule type" value="Genomic_DNA"/>
</dbReference>
<evidence type="ECO:0000313" key="9">
    <source>
        <dbReference type="EMBL" id="KXX65079.1"/>
    </source>
</evidence>
<keyword evidence="7" id="KW-0378">Hydrolase</keyword>
<dbReference type="NCBIfam" id="NF008775">
    <property type="entry name" value="PRK11819.1"/>
    <property type="match status" value="1"/>
</dbReference>
<dbReference type="Proteomes" id="UP000075766">
    <property type="component" value="Unassembled WGS sequence"/>
</dbReference>
<comment type="catalytic activity">
    <reaction evidence="7">
        <text>ATP + H2O = ADP + phosphate + H(+)</text>
        <dbReference type="Rhea" id="RHEA:13065"/>
        <dbReference type="ChEBI" id="CHEBI:15377"/>
        <dbReference type="ChEBI" id="CHEBI:15378"/>
        <dbReference type="ChEBI" id="CHEBI:30616"/>
        <dbReference type="ChEBI" id="CHEBI:43474"/>
        <dbReference type="ChEBI" id="CHEBI:456216"/>
    </reaction>
</comment>
<feature type="binding site" evidence="7">
    <location>
        <begin position="356"/>
        <end position="363"/>
    </location>
    <ligand>
        <name>ATP</name>
        <dbReference type="ChEBI" id="CHEBI:30616"/>
        <label>2</label>
    </ligand>
</feature>
<dbReference type="SUPFAM" id="SSF52540">
    <property type="entry name" value="P-loop containing nucleoside triphosphate hydrolases"/>
    <property type="match status" value="2"/>
</dbReference>
<gene>
    <name evidence="7" type="primary">ettA</name>
    <name evidence="9" type="ORF">AY586_11450</name>
</gene>
<dbReference type="CDD" id="cd03221">
    <property type="entry name" value="ABCF_EF-3"/>
    <property type="match status" value="2"/>
</dbReference>
<evidence type="ECO:0000256" key="1">
    <source>
        <dbReference type="ARBA" id="ARBA00005868"/>
    </source>
</evidence>
<comment type="caution">
    <text evidence="9">The sequence shown here is derived from an EMBL/GenBank/DDBJ whole genome shotgun (WGS) entry which is preliminary data.</text>
</comment>
<dbReference type="Pfam" id="PF00005">
    <property type="entry name" value="ABC_tran"/>
    <property type="match status" value="2"/>
</dbReference>
<feature type="region of interest" description="Arm" evidence="7">
    <location>
        <begin position="95"/>
        <end position="139"/>
    </location>
</feature>
<organism evidence="9 10">
    <name type="scientific">Marichromatium gracile</name>
    <name type="common">Chromatium gracile</name>
    <dbReference type="NCBI Taxonomy" id="1048"/>
    <lineage>
        <taxon>Bacteria</taxon>
        <taxon>Pseudomonadati</taxon>
        <taxon>Pseudomonadota</taxon>
        <taxon>Gammaproteobacteria</taxon>
        <taxon>Chromatiales</taxon>
        <taxon>Chromatiaceae</taxon>
        <taxon>Marichromatium</taxon>
    </lineage>
</organism>
<keyword evidence="4 7" id="KW-0547">Nucleotide-binding</keyword>
<dbReference type="PANTHER" id="PTHR43858:SF1">
    <property type="entry name" value="ABC TRANSPORTER-RELATED PROTEIN"/>
    <property type="match status" value="1"/>
</dbReference>
<evidence type="ECO:0000256" key="5">
    <source>
        <dbReference type="ARBA" id="ARBA00022840"/>
    </source>
</evidence>
<sequence length="555" mass="62202">MAQYIYTMNRVGKIVPPKRTILRDISLSFFPGAKIGVLGLNGAGKSTLLKIMAGLDTEIEGEARPQPGIKVGYLPQEPQLDPDKDVRGNVEEALAHIKEASERLEAVYAAYAEPDADFDALAQEQAELENLLEASGGHNLDHTLEVAAEALRLPPWDADVTKLSGGERRRVALCRLLLSSPDMLLLDEPTNHLDAESIAWLERFLHDYPGTVVAVTHDRYFLDNVAGWILELDRGHGIPWEGNYSSWLEQKEKRLELEQKQEQARIKTMKQELEWVRSNPKGRHAKSKARLARFEELQSQEFQSRNETNEIYIPPGPRLGDLVVEAEGLRKGYGDRLLYENLSFNLPKGGIVGVIGPNGAGKTTLFRILTGQEQADSGTLRVGETVDIACVDQSRDTLDDSKTVWEEISDGADNIVVGRYEMPSRAYCSRFNFKGSDQQKRIGDLSGGERNRVHLAKLLKRGGNLLLLDEPTNDLDVETLRALEEALLTFPGCAVVISHDRWFLDRIATHILAFEGDSQVTWFEGNYADYEADRHRRLGTDADQPHRIKYRKLSA</sequence>
<keyword evidence="7" id="KW-0694">RNA-binding</keyword>
<dbReference type="PROSITE" id="PS50893">
    <property type="entry name" value="ABC_TRANSPORTER_2"/>
    <property type="match status" value="2"/>
</dbReference>
<protein>
    <recommendedName>
        <fullName evidence="7">Energy-dependent translational throttle protein EttA</fullName>
        <ecNumber evidence="7">3.6.1.-</ecNumber>
    </recommendedName>
    <alternativeName>
        <fullName evidence="7">Translational regulatory factor EttA</fullName>
    </alternativeName>
</protein>
<evidence type="ECO:0000256" key="6">
    <source>
        <dbReference type="ARBA" id="ARBA00022845"/>
    </source>
</evidence>
<keyword evidence="7" id="KW-0963">Cytoplasm</keyword>
<dbReference type="Pfam" id="PF12848">
    <property type="entry name" value="ABC_tran_Xtn"/>
    <property type="match status" value="1"/>
</dbReference>
<feature type="domain" description="ABC transporter" evidence="8">
    <location>
        <begin position="324"/>
        <end position="541"/>
    </location>
</feature>
<keyword evidence="10" id="KW-1185">Reference proteome</keyword>
<dbReference type="Gene3D" id="3.40.50.300">
    <property type="entry name" value="P-loop containing nucleotide triphosphate hydrolases"/>
    <property type="match status" value="2"/>
</dbReference>
<accession>A0ABR5VHA9</accession>
<feature type="domain" description="ABC transporter" evidence="8">
    <location>
        <begin position="6"/>
        <end position="259"/>
    </location>
</feature>
<evidence type="ECO:0000313" key="10">
    <source>
        <dbReference type="Proteomes" id="UP000075766"/>
    </source>
</evidence>
<keyword evidence="2 7" id="KW-0820">tRNA-binding</keyword>
<feature type="binding site" evidence="7">
    <location>
        <begin position="39"/>
        <end position="46"/>
    </location>
    <ligand>
        <name>ATP</name>
        <dbReference type="ChEBI" id="CHEBI:30616"/>
        <label>1</label>
    </ligand>
</feature>
<feature type="region of interest" description="PtIM" evidence="7">
    <location>
        <begin position="242"/>
        <end position="322"/>
    </location>
</feature>
<dbReference type="SMART" id="SM00382">
    <property type="entry name" value="AAA"/>
    <property type="match status" value="2"/>
</dbReference>
<comment type="function">
    <text evidence="7">A translation factor that gates the progression of the 70S ribosomal initiation complex (IC, containing tRNA(fMet) in the P-site) into the translation elongation cycle by using a mechanism sensitive to the ATP/ADP ratio. Binds to the 70S ribosome E-site where it modulates the state of the translating ribosome during subunit translocation. ATP hydrolysis probably frees it from the ribosome, which can enter the elongation phase.</text>
</comment>
<evidence type="ECO:0000259" key="8">
    <source>
        <dbReference type="PROSITE" id="PS50893"/>
    </source>
</evidence>
<dbReference type="InterPro" id="IPR022374">
    <property type="entry name" value="EttA"/>
</dbReference>
<reference evidence="9 10" key="1">
    <citation type="submission" date="2016-02" db="EMBL/GenBank/DDBJ databases">
        <title>Genome sequence of Marichromatium gracile YL-28, a purple sulfur bacterium.</title>
        <authorList>
            <person name="Zhao C."/>
            <person name="Hong X."/>
            <person name="Chen S."/>
            <person name="Yang S."/>
        </authorList>
    </citation>
    <scope>NUCLEOTIDE SEQUENCE [LARGE SCALE GENOMIC DNA]</scope>
    <source>
        <strain evidence="9 10">YL28</strain>
    </source>
</reference>
<keyword evidence="6 7" id="KW-0810">Translation regulation</keyword>
<dbReference type="EC" id="3.6.1.-" evidence="7"/>
<dbReference type="PANTHER" id="PTHR43858">
    <property type="entry name" value="ENERGY-DEPENDENT TRANSLATIONAL THROTTLE PROTEIN ETTA"/>
    <property type="match status" value="1"/>
</dbReference>
<name>A0ABR5VHA9_MARGR</name>
<keyword evidence="7" id="KW-0677">Repeat</keyword>
<comment type="domain">
    <text evidence="7">The P-site tRNA interaction motif (PtIM domain) probably interacts with the P-site tRNA(fMet) as well as the 23S rRNA.</text>
</comment>
<keyword evidence="7" id="KW-0648">Protein biosynthesis</keyword>